<evidence type="ECO:0000259" key="9">
    <source>
        <dbReference type="Pfam" id="PF01694"/>
    </source>
</evidence>
<feature type="transmembrane region" description="Helical" evidence="8">
    <location>
        <begin position="197"/>
        <end position="216"/>
    </location>
</feature>
<keyword evidence="10" id="KW-0645">Protease</keyword>
<comment type="subcellular location">
    <subcellularLocation>
        <location evidence="1">Membrane</location>
        <topology evidence="1">Multi-pass membrane protein</topology>
    </subcellularLocation>
</comment>
<dbReference type="InterPro" id="IPR050925">
    <property type="entry name" value="Rhomboid_protease_S54"/>
</dbReference>
<keyword evidence="6 8" id="KW-0472">Membrane</keyword>
<feature type="transmembrane region" description="Helical" evidence="8">
    <location>
        <begin position="136"/>
        <end position="154"/>
    </location>
</feature>
<sequence length="259" mass="28301">MFIPLYDSNHLRRIRHAYVTIGLIVLNVAVYLTTRLAGDDFAAGAALSYGFIPSIVHHTAELSPQFVVIPANLSYVTYSFLHADIFHLGGNMLFLWVFGDNVEDALGHVRYLIFYMASAVGGAFFHGWVAPGSEQPLIGASGAIAGVVAAYLILYPRVKVWVLAFARIPLRIRAYIVLLLWILLQFVMFAMGGQDQISWACHIGGIVTGAVLVVVLRSRGVPLLDDEDDETATPVSTETGQVPPPPATETKPAPRWGRQ</sequence>
<keyword evidence="5 8" id="KW-1133">Transmembrane helix</keyword>
<dbReference type="AlphaFoldDB" id="A0A1C2DFS2"/>
<dbReference type="GO" id="GO:0006508">
    <property type="term" value="P:proteolysis"/>
    <property type="evidence" value="ECO:0007669"/>
    <property type="project" value="UniProtKB-KW"/>
</dbReference>
<evidence type="ECO:0000313" key="10">
    <source>
        <dbReference type="EMBL" id="OCX13614.1"/>
    </source>
</evidence>
<evidence type="ECO:0000256" key="5">
    <source>
        <dbReference type="ARBA" id="ARBA00022989"/>
    </source>
</evidence>
<dbReference type="PANTHER" id="PTHR43731">
    <property type="entry name" value="RHOMBOID PROTEASE"/>
    <property type="match status" value="1"/>
</dbReference>
<dbReference type="InterPro" id="IPR035952">
    <property type="entry name" value="Rhomboid-like_sf"/>
</dbReference>
<gene>
    <name evidence="10" type="ORF">QV13_29610</name>
</gene>
<keyword evidence="3 8" id="KW-0812">Transmembrane</keyword>
<dbReference type="OrthoDB" id="9813074at2"/>
<evidence type="ECO:0000256" key="3">
    <source>
        <dbReference type="ARBA" id="ARBA00022692"/>
    </source>
</evidence>
<dbReference type="PANTHER" id="PTHR43731:SF14">
    <property type="entry name" value="PRESENILIN-ASSOCIATED RHOMBOID-LIKE PROTEIN, MITOCHONDRIAL"/>
    <property type="match status" value="1"/>
</dbReference>
<dbReference type="Gene3D" id="1.20.1540.10">
    <property type="entry name" value="Rhomboid-like"/>
    <property type="match status" value="1"/>
</dbReference>
<feature type="region of interest" description="Disordered" evidence="7">
    <location>
        <begin position="225"/>
        <end position="259"/>
    </location>
</feature>
<dbReference type="Proteomes" id="UP000094412">
    <property type="component" value="Unassembled WGS sequence"/>
</dbReference>
<evidence type="ECO:0000256" key="1">
    <source>
        <dbReference type="ARBA" id="ARBA00004141"/>
    </source>
</evidence>
<feature type="transmembrane region" description="Helical" evidence="8">
    <location>
        <begin position="80"/>
        <end position="99"/>
    </location>
</feature>
<feature type="compositionally biased region" description="Low complexity" evidence="7">
    <location>
        <begin position="248"/>
        <end position="259"/>
    </location>
</feature>
<dbReference type="SUPFAM" id="SSF144091">
    <property type="entry name" value="Rhomboid-like"/>
    <property type="match status" value="1"/>
</dbReference>
<evidence type="ECO:0000256" key="8">
    <source>
        <dbReference type="SAM" id="Phobius"/>
    </source>
</evidence>
<proteinExistence type="inferred from homology"/>
<comment type="caution">
    <text evidence="10">The sequence shown here is derived from an EMBL/GenBank/DDBJ whole genome shotgun (WGS) entry which is preliminary data.</text>
</comment>
<dbReference type="EMBL" id="MDEO01000036">
    <property type="protein sequence ID" value="OCX13614.1"/>
    <property type="molecule type" value="Genomic_DNA"/>
</dbReference>
<dbReference type="STRING" id="1566387.QV13_29610"/>
<evidence type="ECO:0000256" key="4">
    <source>
        <dbReference type="ARBA" id="ARBA00022801"/>
    </source>
</evidence>
<feature type="transmembrane region" description="Helical" evidence="8">
    <location>
        <begin position="174"/>
        <end position="191"/>
    </location>
</feature>
<name>A0A1C2DFS2_9HYPH</name>
<keyword evidence="11" id="KW-1185">Reference proteome</keyword>
<dbReference type="GO" id="GO:0004252">
    <property type="term" value="F:serine-type endopeptidase activity"/>
    <property type="evidence" value="ECO:0007669"/>
    <property type="project" value="InterPro"/>
</dbReference>
<dbReference type="RefSeq" id="WP_024922685.1">
    <property type="nucleotide sequence ID" value="NZ_MDEO01000036.1"/>
</dbReference>
<dbReference type="Pfam" id="PF01694">
    <property type="entry name" value="Rhomboid"/>
    <property type="match status" value="1"/>
</dbReference>
<evidence type="ECO:0000256" key="6">
    <source>
        <dbReference type="ARBA" id="ARBA00023136"/>
    </source>
</evidence>
<dbReference type="GO" id="GO:0016020">
    <property type="term" value="C:membrane"/>
    <property type="evidence" value="ECO:0007669"/>
    <property type="project" value="UniProtKB-SubCell"/>
</dbReference>
<dbReference type="InterPro" id="IPR022764">
    <property type="entry name" value="Peptidase_S54_rhomboid_dom"/>
</dbReference>
<feature type="domain" description="Peptidase S54 rhomboid" evidence="9">
    <location>
        <begin position="75"/>
        <end position="218"/>
    </location>
</feature>
<evidence type="ECO:0000313" key="11">
    <source>
        <dbReference type="Proteomes" id="UP000094412"/>
    </source>
</evidence>
<comment type="similarity">
    <text evidence="2">Belongs to the peptidase S54 family.</text>
</comment>
<keyword evidence="4" id="KW-0378">Hydrolase</keyword>
<evidence type="ECO:0000256" key="7">
    <source>
        <dbReference type="SAM" id="MobiDB-lite"/>
    </source>
</evidence>
<protein>
    <submittedName>
        <fullName evidence="10">Rhomboid family intramembrane serine protease</fullName>
    </submittedName>
</protein>
<evidence type="ECO:0000256" key="2">
    <source>
        <dbReference type="ARBA" id="ARBA00009045"/>
    </source>
</evidence>
<accession>A0A1C2DFS2</accession>
<reference evidence="10 11" key="1">
    <citation type="submission" date="2016-08" db="EMBL/GenBank/DDBJ databases">
        <title>Whole genome sequence of Mesorhizobium sp. strain UASWS1009 isolated from industrial sewage.</title>
        <authorList>
            <person name="Crovadore J."/>
            <person name="Calmin G."/>
            <person name="Chablais R."/>
            <person name="Cochard B."/>
            <person name="Lefort F."/>
        </authorList>
    </citation>
    <scope>NUCLEOTIDE SEQUENCE [LARGE SCALE GENOMIC DNA]</scope>
    <source>
        <strain evidence="10 11">UASWS1009</strain>
    </source>
</reference>
<organism evidence="10 11">
    <name type="scientific">Mesorhizobium hungaricum</name>
    <dbReference type="NCBI Taxonomy" id="1566387"/>
    <lineage>
        <taxon>Bacteria</taxon>
        <taxon>Pseudomonadati</taxon>
        <taxon>Pseudomonadota</taxon>
        <taxon>Alphaproteobacteria</taxon>
        <taxon>Hyphomicrobiales</taxon>
        <taxon>Phyllobacteriaceae</taxon>
        <taxon>Mesorhizobium</taxon>
    </lineage>
</organism>
<feature type="transmembrane region" description="Helical" evidence="8">
    <location>
        <begin position="16"/>
        <end position="34"/>
    </location>
</feature>
<feature type="transmembrane region" description="Helical" evidence="8">
    <location>
        <begin position="111"/>
        <end position="130"/>
    </location>
</feature>